<name>A0A6N2U5P7_9FIRM</name>
<organism evidence="3">
    <name type="scientific">uncultured Anaerotruncus sp</name>
    <dbReference type="NCBI Taxonomy" id="905011"/>
    <lineage>
        <taxon>Bacteria</taxon>
        <taxon>Bacillati</taxon>
        <taxon>Bacillota</taxon>
        <taxon>Clostridia</taxon>
        <taxon>Eubacteriales</taxon>
        <taxon>Oscillospiraceae</taxon>
        <taxon>Anaerotruncus</taxon>
        <taxon>environmental samples</taxon>
    </lineage>
</organism>
<feature type="coiled-coil region" evidence="1">
    <location>
        <begin position="89"/>
        <end position="139"/>
    </location>
</feature>
<dbReference type="Pfam" id="PF20229">
    <property type="entry name" value="ChrB_N"/>
    <property type="match status" value="1"/>
</dbReference>
<dbReference type="AlphaFoldDB" id="A0A6N2U5P7"/>
<proteinExistence type="predicted"/>
<evidence type="ECO:0000256" key="1">
    <source>
        <dbReference type="SAM" id="Coils"/>
    </source>
</evidence>
<evidence type="ECO:0000313" key="3">
    <source>
        <dbReference type="EMBL" id="VYT12887.1"/>
    </source>
</evidence>
<feature type="domain" description="ChrB N-terminal" evidence="2">
    <location>
        <begin position="22"/>
        <end position="163"/>
    </location>
</feature>
<gene>
    <name evidence="3" type="ORF">AULFYP135_01756</name>
</gene>
<evidence type="ECO:0000259" key="2">
    <source>
        <dbReference type="Pfam" id="PF20229"/>
    </source>
</evidence>
<dbReference type="InterPro" id="IPR046858">
    <property type="entry name" value="ChrB_N"/>
</dbReference>
<dbReference type="EMBL" id="CACRSL010000003">
    <property type="protein sequence ID" value="VYT12887.1"/>
    <property type="molecule type" value="Genomic_DNA"/>
</dbReference>
<keyword evidence="1" id="KW-0175">Coiled coil</keyword>
<protein>
    <recommendedName>
        <fullName evidence="2">ChrB N-terminal domain-containing protein</fullName>
    </recommendedName>
</protein>
<accession>A0A6N2U5P7</accession>
<sequence>MLDSCRWIALGYNVPIEPSRNRVYVWRKLKEFGAEYFRPGVAILPNTKDSRSQFQALAAKIREMGGDSTLVELRFVEQKDESAMIDRFRRQSEAEYQELLEDCRNVLAALKKQVTLSSMERYADEVKKMMRQYRKVKSRDYFAAELSKDIEYGFSQIIEAFRGTATDFSTQLRRALEKK</sequence>
<reference evidence="3" key="1">
    <citation type="submission" date="2019-11" db="EMBL/GenBank/DDBJ databases">
        <authorList>
            <person name="Feng L."/>
        </authorList>
    </citation>
    <scope>NUCLEOTIDE SEQUENCE</scope>
    <source>
        <strain evidence="3">AundefinedLFYP135</strain>
    </source>
</reference>